<organism evidence="1 2">
    <name type="scientific">Anaerosalibacter bizertensis</name>
    <dbReference type="NCBI Taxonomy" id="932217"/>
    <lineage>
        <taxon>Bacteria</taxon>
        <taxon>Bacillati</taxon>
        <taxon>Bacillota</taxon>
        <taxon>Tissierellia</taxon>
        <taxon>Tissierellales</taxon>
        <taxon>Sporanaerobacteraceae</taxon>
        <taxon>Anaerosalibacter</taxon>
    </lineage>
</organism>
<reference evidence="1" key="1">
    <citation type="submission" date="2022-01" db="EMBL/GenBank/DDBJ databases">
        <title>Collection of gut derived symbiotic bacterial strains cultured from healthy donors.</title>
        <authorList>
            <person name="Lin H."/>
            <person name="Kohout C."/>
            <person name="Waligurski E."/>
            <person name="Pamer E.G."/>
        </authorList>
    </citation>
    <scope>NUCLEOTIDE SEQUENCE</scope>
    <source>
        <strain evidence="1">MSK.14.39</strain>
    </source>
</reference>
<evidence type="ECO:0000313" key="1">
    <source>
        <dbReference type="EMBL" id="MCG4564961.1"/>
    </source>
</evidence>
<dbReference type="AlphaFoldDB" id="A0A9Q4AC55"/>
<keyword evidence="2" id="KW-1185">Reference proteome</keyword>
<evidence type="ECO:0000313" key="2">
    <source>
        <dbReference type="Proteomes" id="UP001108123"/>
    </source>
</evidence>
<gene>
    <name evidence="1" type="ORF">L0P62_05805</name>
</gene>
<accession>A0A9Q4AC55</accession>
<name>A0A9Q4AC55_9FIRM</name>
<proteinExistence type="predicted"/>
<sequence>MHTIQKGDRVILLYMANKNYRVFFIGMWGADDVARIKRLALCIAPTI</sequence>
<comment type="caution">
    <text evidence="1">The sequence shown here is derived from an EMBL/GenBank/DDBJ whole genome shotgun (WGS) entry which is preliminary data.</text>
</comment>
<dbReference type="Proteomes" id="UP001108123">
    <property type="component" value="Unassembled WGS sequence"/>
</dbReference>
<protein>
    <submittedName>
        <fullName evidence="1">Uncharacterized protein</fullName>
    </submittedName>
</protein>
<dbReference type="EMBL" id="JAKNID010000016">
    <property type="protein sequence ID" value="MCG4564961.1"/>
    <property type="molecule type" value="Genomic_DNA"/>
</dbReference>